<comment type="caution">
    <text evidence="3">The sequence shown here is derived from an EMBL/GenBank/DDBJ whole genome shotgun (WGS) entry which is preliminary data.</text>
</comment>
<evidence type="ECO:0008006" key="5">
    <source>
        <dbReference type="Google" id="ProtNLM"/>
    </source>
</evidence>
<reference evidence="3" key="1">
    <citation type="submission" date="2021-02" db="EMBL/GenBank/DDBJ databases">
        <title>Comparative genomics reveals that relaxation of natural selection precedes convergent phenotypic evolution of cavefish.</title>
        <authorList>
            <person name="Peng Z."/>
        </authorList>
    </citation>
    <scope>NUCLEOTIDE SEQUENCE</scope>
    <source>
        <tissue evidence="3">Muscle</tissue>
    </source>
</reference>
<name>A0A9W7TFA1_TRIRA</name>
<gene>
    <name evidence="3" type="ORF">IRJ41_019489</name>
</gene>
<feature type="compositionally biased region" description="Basic and acidic residues" evidence="1">
    <location>
        <begin position="29"/>
        <end position="40"/>
    </location>
</feature>
<evidence type="ECO:0000313" key="3">
    <source>
        <dbReference type="EMBL" id="KAI7797605.1"/>
    </source>
</evidence>
<evidence type="ECO:0000256" key="2">
    <source>
        <dbReference type="SAM" id="Phobius"/>
    </source>
</evidence>
<dbReference type="Proteomes" id="UP001059041">
    <property type="component" value="Linkage Group LG17"/>
</dbReference>
<feature type="region of interest" description="Disordered" evidence="1">
    <location>
        <begin position="29"/>
        <end position="56"/>
    </location>
</feature>
<accession>A0A9W7TFA1</accession>
<proteinExistence type="predicted"/>
<dbReference type="OrthoDB" id="8931321at2759"/>
<evidence type="ECO:0000313" key="4">
    <source>
        <dbReference type="Proteomes" id="UP001059041"/>
    </source>
</evidence>
<feature type="transmembrane region" description="Helical" evidence="2">
    <location>
        <begin position="89"/>
        <end position="113"/>
    </location>
</feature>
<keyword evidence="2" id="KW-1133">Transmembrane helix</keyword>
<dbReference type="EMBL" id="JAFHDT010000017">
    <property type="protein sequence ID" value="KAI7797605.1"/>
    <property type="molecule type" value="Genomic_DNA"/>
</dbReference>
<evidence type="ECO:0000256" key="1">
    <source>
        <dbReference type="SAM" id="MobiDB-lite"/>
    </source>
</evidence>
<dbReference type="AlphaFoldDB" id="A0A9W7TFA1"/>
<sequence>MKSTPSPPPAFVSDRDLTEIELHSVESISDLHRTNTEQHSKGVLPPRPPPPSTNGTLQMQDRIVVYQTGQSAGRPCVSRLKDICTSTRWHYFLACAAIIVFLLTLILIFAFLVHQSNALQTLLEVMKQQQKTFEEISQFLQGPQKLRFNLTVVPDEQRP</sequence>
<keyword evidence="4" id="KW-1185">Reference proteome</keyword>
<organism evidence="3 4">
    <name type="scientific">Triplophysa rosa</name>
    <name type="common">Cave loach</name>
    <dbReference type="NCBI Taxonomy" id="992332"/>
    <lineage>
        <taxon>Eukaryota</taxon>
        <taxon>Metazoa</taxon>
        <taxon>Chordata</taxon>
        <taxon>Craniata</taxon>
        <taxon>Vertebrata</taxon>
        <taxon>Euteleostomi</taxon>
        <taxon>Actinopterygii</taxon>
        <taxon>Neopterygii</taxon>
        <taxon>Teleostei</taxon>
        <taxon>Ostariophysi</taxon>
        <taxon>Cypriniformes</taxon>
        <taxon>Nemacheilidae</taxon>
        <taxon>Triplophysa</taxon>
    </lineage>
</organism>
<protein>
    <recommendedName>
        <fullName evidence="5">Leucine-rich single-pass membrane protein 2</fullName>
    </recommendedName>
</protein>
<keyword evidence="2" id="KW-0472">Membrane</keyword>
<keyword evidence="2" id="KW-0812">Transmembrane</keyword>